<evidence type="ECO:0000313" key="2">
    <source>
        <dbReference type="EMBL" id="QHU13289.1"/>
    </source>
</evidence>
<name>A0A6C0K6G0_9ZZZZ</name>
<feature type="compositionally biased region" description="Basic and acidic residues" evidence="1">
    <location>
        <begin position="176"/>
        <end position="191"/>
    </location>
</feature>
<dbReference type="AlphaFoldDB" id="A0A6C0K6G0"/>
<evidence type="ECO:0000256" key="1">
    <source>
        <dbReference type="SAM" id="MobiDB-lite"/>
    </source>
</evidence>
<proteinExistence type="predicted"/>
<dbReference type="EMBL" id="MN740816">
    <property type="protein sequence ID" value="QHU13289.1"/>
    <property type="molecule type" value="Genomic_DNA"/>
</dbReference>
<protein>
    <recommendedName>
        <fullName evidence="3">S1 motif domain-containing protein</fullName>
    </recommendedName>
</protein>
<feature type="region of interest" description="Disordered" evidence="1">
    <location>
        <begin position="176"/>
        <end position="234"/>
    </location>
</feature>
<sequence>MSEGKMFERRELVRVVTVPSKHLQRNIQSSILMYLKSHVEGRCGVEGYVQPKTSVIINYSLGSVTSSTKMGISYRVRFQADICFPHKGQILRAPVTLRSKIGVHAETSPLRVLLPRDLHIGNTDFEQIVEKDEVEFEVLGAEFKQNDEQMFVLARLIKRIPAASETSEEVKVPVVEEEKPATKAPGAEEVKQVTIQPQAEGEPKEKVRRKRKLGTAAAVDTNVGNNGRETIASA</sequence>
<organism evidence="2">
    <name type="scientific">viral metagenome</name>
    <dbReference type="NCBI Taxonomy" id="1070528"/>
    <lineage>
        <taxon>unclassified sequences</taxon>
        <taxon>metagenomes</taxon>
        <taxon>organismal metagenomes</taxon>
    </lineage>
</organism>
<reference evidence="2" key="1">
    <citation type="journal article" date="2020" name="Nature">
        <title>Giant virus diversity and host interactions through global metagenomics.</title>
        <authorList>
            <person name="Schulz F."/>
            <person name="Roux S."/>
            <person name="Paez-Espino D."/>
            <person name="Jungbluth S."/>
            <person name="Walsh D.A."/>
            <person name="Denef V.J."/>
            <person name="McMahon K.D."/>
            <person name="Konstantinidis K.T."/>
            <person name="Eloe-Fadrosh E.A."/>
            <person name="Kyrpides N.C."/>
            <person name="Woyke T."/>
        </authorList>
    </citation>
    <scope>NUCLEOTIDE SEQUENCE</scope>
    <source>
        <strain evidence="2">GVMAG-S-1101178-127</strain>
    </source>
</reference>
<evidence type="ECO:0008006" key="3">
    <source>
        <dbReference type="Google" id="ProtNLM"/>
    </source>
</evidence>
<feature type="compositionally biased region" description="Polar residues" evidence="1">
    <location>
        <begin position="222"/>
        <end position="234"/>
    </location>
</feature>
<accession>A0A6C0K6G0</accession>